<dbReference type="AlphaFoldDB" id="A0A8X7N4B0"/>
<protein>
    <submittedName>
        <fullName evidence="1">Uncharacterized protein</fullName>
    </submittedName>
</protein>
<evidence type="ECO:0000313" key="2">
    <source>
        <dbReference type="Proteomes" id="UP000078113"/>
    </source>
</evidence>
<sequence length="82" mass="9144">MAHSVFFRKHTLRVFVSRPRLSIRRSAMSGLAKISGPKSSHLCEHVRRQQASSSVALLSASTSSLLCLNIGSYFRHRCTNTL</sequence>
<accession>A0A8X7N4B0</accession>
<name>A0A8X7N4B0_9BASI</name>
<dbReference type="EMBL" id="LWDG02000372">
    <property type="protein sequence ID" value="KAE8266162.1"/>
    <property type="molecule type" value="Genomic_DNA"/>
</dbReference>
<evidence type="ECO:0000313" key="1">
    <source>
        <dbReference type="EMBL" id="KAE8266162.1"/>
    </source>
</evidence>
<keyword evidence="2" id="KW-1185">Reference proteome</keyword>
<organism evidence="1 2">
    <name type="scientific">Tilletia walkeri</name>
    <dbReference type="NCBI Taxonomy" id="117179"/>
    <lineage>
        <taxon>Eukaryota</taxon>
        <taxon>Fungi</taxon>
        <taxon>Dikarya</taxon>
        <taxon>Basidiomycota</taxon>
        <taxon>Ustilaginomycotina</taxon>
        <taxon>Exobasidiomycetes</taxon>
        <taxon>Tilletiales</taxon>
        <taxon>Tilletiaceae</taxon>
        <taxon>Tilletia</taxon>
    </lineage>
</organism>
<reference evidence="1" key="1">
    <citation type="submission" date="2016-04" db="EMBL/GenBank/DDBJ databases">
        <authorList>
            <person name="Nguyen H.D."/>
            <person name="Samba Siva P."/>
            <person name="Cullis J."/>
            <person name="Levesque C.A."/>
            <person name="Hambleton S."/>
        </authorList>
    </citation>
    <scope>NUCLEOTIDE SEQUENCE</scope>
    <source>
        <strain evidence="1">DAOMC 236422</strain>
    </source>
</reference>
<dbReference type="Proteomes" id="UP000078113">
    <property type="component" value="Unassembled WGS sequence"/>
</dbReference>
<gene>
    <name evidence="1" type="ORF">A4X09_0g6186</name>
</gene>
<comment type="caution">
    <text evidence="1">The sequence shown here is derived from an EMBL/GenBank/DDBJ whole genome shotgun (WGS) entry which is preliminary data.</text>
</comment>
<reference evidence="1" key="2">
    <citation type="journal article" date="2019" name="IMA Fungus">
        <title>Genome sequencing and comparison of five Tilletia species to identify candidate genes for the detection of regulated species infecting wheat.</title>
        <authorList>
            <person name="Nguyen H.D.T."/>
            <person name="Sultana T."/>
            <person name="Kesanakurti P."/>
            <person name="Hambleton S."/>
        </authorList>
    </citation>
    <scope>NUCLEOTIDE SEQUENCE</scope>
    <source>
        <strain evidence="1">DAOMC 236422</strain>
    </source>
</reference>
<proteinExistence type="predicted"/>